<keyword evidence="1 3" id="KW-0808">Transferase</keyword>
<dbReference type="SUPFAM" id="SSF53335">
    <property type="entry name" value="S-adenosyl-L-methionine-dependent methyltransferases"/>
    <property type="match status" value="1"/>
</dbReference>
<dbReference type="PANTHER" id="PTHR43861:SF3">
    <property type="entry name" value="PUTATIVE (AFU_ORTHOLOGUE AFUA_2G14390)-RELATED"/>
    <property type="match status" value="1"/>
</dbReference>
<dbReference type="Gene3D" id="6.10.140.280">
    <property type="match status" value="1"/>
</dbReference>
<keyword evidence="4" id="KW-1185">Reference proteome</keyword>
<dbReference type="Pfam" id="PF13649">
    <property type="entry name" value="Methyltransf_25"/>
    <property type="match status" value="1"/>
</dbReference>
<sequence>MNEIVKNQFDAAAGQYDSQRRRLIPCFDDFYGMAASLIRTEEKSPDILDLGAGTGLLTAFIHRRYPEARYTLMDFSGSMLEQAKERFAGTGANVRLIVADYATEDFGGEYDFIVSSLSIHHLTHPGKRELFRKIRSHLRPGGAFINADQAAGSSGLYDAYYRELWETSIAASGLKPEEIAASKERRKMDINTTVPDQLAWLREAGFAEADCVYKYADFAVFHATGVSGPND</sequence>
<accession>A0A7X0SHU9</accession>
<dbReference type="AlphaFoldDB" id="A0A7X0SHU9"/>
<dbReference type="GO" id="GO:0008168">
    <property type="term" value="F:methyltransferase activity"/>
    <property type="evidence" value="ECO:0007669"/>
    <property type="project" value="UniProtKB-KW"/>
</dbReference>
<keyword evidence="3" id="KW-0489">Methyltransferase</keyword>
<dbReference type="CDD" id="cd02440">
    <property type="entry name" value="AdoMet_MTases"/>
    <property type="match status" value="1"/>
</dbReference>
<proteinExistence type="predicted"/>
<comment type="caution">
    <text evidence="3">The sequence shown here is derived from an EMBL/GenBank/DDBJ whole genome shotgun (WGS) entry which is preliminary data.</text>
</comment>
<protein>
    <submittedName>
        <fullName evidence="3">Class I SAM-dependent methyltransferase</fullName>
    </submittedName>
</protein>
<dbReference type="PANTHER" id="PTHR43861">
    <property type="entry name" value="TRANS-ACONITATE 2-METHYLTRANSFERASE-RELATED"/>
    <property type="match status" value="1"/>
</dbReference>
<evidence type="ECO:0000313" key="4">
    <source>
        <dbReference type="Proteomes" id="UP000564644"/>
    </source>
</evidence>
<dbReference type="Proteomes" id="UP000564644">
    <property type="component" value="Unassembled WGS sequence"/>
</dbReference>
<feature type="domain" description="Methyltransferase" evidence="2">
    <location>
        <begin position="47"/>
        <end position="142"/>
    </location>
</feature>
<dbReference type="InterPro" id="IPR029063">
    <property type="entry name" value="SAM-dependent_MTases_sf"/>
</dbReference>
<dbReference type="InterPro" id="IPR041698">
    <property type="entry name" value="Methyltransf_25"/>
</dbReference>
<dbReference type="EMBL" id="JACJVO010000006">
    <property type="protein sequence ID" value="MBB6730258.1"/>
    <property type="molecule type" value="Genomic_DNA"/>
</dbReference>
<dbReference type="Gene3D" id="3.40.50.150">
    <property type="entry name" value="Vaccinia Virus protein VP39"/>
    <property type="match status" value="1"/>
</dbReference>
<dbReference type="RefSeq" id="WP_185127936.1">
    <property type="nucleotide sequence ID" value="NZ_JACJVO010000006.1"/>
</dbReference>
<reference evidence="3 4" key="1">
    <citation type="submission" date="2020-08" db="EMBL/GenBank/DDBJ databases">
        <title>Cohnella phylogeny.</title>
        <authorList>
            <person name="Dunlap C."/>
        </authorList>
    </citation>
    <scope>NUCLEOTIDE SEQUENCE [LARGE SCALE GENOMIC DNA]</scope>
    <source>
        <strain evidence="3 4">CBP 2801</strain>
    </source>
</reference>
<dbReference type="GO" id="GO:0032259">
    <property type="term" value="P:methylation"/>
    <property type="evidence" value="ECO:0007669"/>
    <property type="project" value="UniProtKB-KW"/>
</dbReference>
<organism evidence="3 4">
    <name type="scientific">Cohnella zeiphila</name>
    <dbReference type="NCBI Taxonomy" id="2761120"/>
    <lineage>
        <taxon>Bacteria</taxon>
        <taxon>Bacillati</taxon>
        <taxon>Bacillota</taxon>
        <taxon>Bacilli</taxon>
        <taxon>Bacillales</taxon>
        <taxon>Paenibacillaceae</taxon>
        <taxon>Cohnella</taxon>
    </lineage>
</organism>
<evidence type="ECO:0000313" key="3">
    <source>
        <dbReference type="EMBL" id="MBB6730258.1"/>
    </source>
</evidence>
<evidence type="ECO:0000259" key="2">
    <source>
        <dbReference type="Pfam" id="PF13649"/>
    </source>
</evidence>
<gene>
    <name evidence="3" type="ORF">H7C18_05045</name>
</gene>
<name>A0A7X0SHU9_9BACL</name>
<evidence type="ECO:0000256" key="1">
    <source>
        <dbReference type="ARBA" id="ARBA00022679"/>
    </source>
</evidence>